<proteinExistence type="inferred from homology"/>
<keyword evidence="4" id="KW-0311">Gluconate utilization</keyword>
<evidence type="ECO:0000313" key="6">
    <source>
        <dbReference type="EMBL" id="SFP73072.1"/>
    </source>
</evidence>
<dbReference type="GO" id="GO:0050661">
    <property type="term" value="F:NADP binding"/>
    <property type="evidence" value="ECO:0007669"/>
    <property type="project" value="InterPro"/>
</dbReference>
<dbReference type="Pfam" id="PF03446">
    <property type="entry name" value="NAD_binding_2"/>
    <property type="match status" value="1"/>
</dbReference>
<evidence type="ECO:0000259" key="5">
    <source>
        <dbReference type="SMART" id="SM01350"/>
    </source>
</evidence>
<feature type="domain" description="6-phosphogluconate dehydrogenase C-terminal" evidence="5">
    <location>
        <begin position="191"/>
        <end position="326"/>
    </location>
</feature>
<dbReference type="SMART" id="SM01350">
    <property type="entry name" value="6PGD"/>
    <property type="match status" value="1"/>
</dbReference>
<comment type="similarity">
    <text evidence="2">Belongs to the 6-phosphogluconate dehydrogenase family.</text>
</comment>
<dbReference type="GO" id="GO:0006098">
    <property type="term" value="P:pentose-phosphate shunt"/>
    <property type="evidence" value="ECO:0007669"/>
    <property type="project" value="UniProtKB-UniPathway"/>
</dbReference>
<sequence>MKLGMIGLGRMGGNMARRLMAGGHEVVAYDRDEEAVKKLAAEGAVAASSLDDMRGKLVAGGDGRSIWWVMLPAGEITETTVETIARDAKAGDVVIDGGNSFYKDDVRRAKALAEKGIDYVDVGTSGGVWGRERGYCMMIGGREETLTYLDPIFETLAPGRGDIPRTPYDRPEGDDWRAEKGFIHAGPPGSGHFVKMVHNGIEYGLMQAYAEGFDILKGKASDKLPEEERFDLNLTDIAEVWRRGSVISSWLLDLTAAALAKDEHLDHFSGHVADSGEGQWTIDAAMEEKVPANVLTASLFARYRSRVEHTFGDKVLSAMRFGFGGHVEIPQ</sequence>
<protein>
    <submittedName>
        <fullName evidence="6">6-phosphogluconate dehydrogenase</fullName>
    </submittedName>
</protein>
<dbReference type="RefSeq" id="WP_093333274.1">
    <property type="nucleotide sequence ID" value="NZ_FOXP01000006.1"/>
</dbReference>
<evidence type="ECO:0000256" key="2">
    <source>
        <dbReference type="ARBA" id="ARBA00008419"/>
    </source>
</evidence>
<dbReference type="InterPro" id="IPR006115">
    <property type="entry name" value="6PGDH_NADP-bd"/>
</dbReference>
<dbReference type="InterPro" id="IPR008927">
    <property type="entry name" value="6-PGluconate_DH-like_C_sf"/>
</dbReference>
<dbReference type="PANTHER" id="PTHR11811">
    <property type="entry name" value="6-PHOSPHOGLUCONATE DEHYDROGENASE"/>
    <property type="match status" value="1"/>
</dbReference>
<dbReference type="Proteomes" id="UP000199586">
    <property type="component" value="Unassembled WGS sequence"/>
</dbReference>
<dbReference type="InterPro" id="IPR002204">
    <property type="entry name" value="3-OH-isobutyrate_DH-rel_CS"/>
</dbReference>
<dbReference type="PRINTS" id="PR00076">
    <property type="entry name" value="6PGDHDRGNASE"/>
</dbReference>
<dbReference type="AlphaFoldDB" id="A0A1I5SQK9"/>
<dbReference type="GO" id="GO:0016054">
    <property type="term" value="P:organic acid catabolic process"/>
    <property type="evidence" value="ECO:0007669"/>
    <property type="project" value="UniProtKB-ARBA"/>
</dbReference>
<dbReference type="GO" id="GO:0019521">
    <property type="term" value="P:D-gluconate metabolic process"/>
    <property type="evidence" value="ECO:0007669"/>
    <property type="project" value="UniProtKB-KW"/>
</dbReference>
<dbReference type="GO" id="GO:0004616">
    <property type="term" value="F:phosphogluconate dehydrogenase (decarboxylating) activity"/>
    <property type="evidence" value="ECO:0007669"/>
    <property type="project" value="InterPro"/>
</dbReference>
<dbReference type="PROSITE" id="PS00895">
    <property type="entry name" value="3_HYDROXYISOBUT_DH"/>
    <property type="match status" value="1"/>
</dbReference>
<organism evidence="6 7">
    <name type="scientific">Sphingomonas rubra</name>
    <dbReference type="NCBI Taxonomy" id="634430"/>
    <lineage>
        <taxon>Bacteria</taxon>
        <taxon>Pseudomonadati</taxon>
        <taxon>Pseudomonadota</taxon>
        <taxon>Alphaproteobacteria</taxon>
        <taxon>Sphingomonadales</taxon>
        <taxon>Sphingomonadaceae</taxon>
        <taxon>Sphingomonas</taxon>
    </lineage>
</organism>
<dbReference type="InterPro" id="IPR006183">
    <property type="entry name" value="Pgluconate_DH"/>
</dbReference>
<dbReference type="OrthoDB" id="9804542at2"/>
<reference evidence="6 7" key="1">
    <citation type="submission" date="2016-10" db="EMBL/GenBank/DDBJ databases">
        <authorList>
            <person name="de Groot N.N."/>
        </authorList>
    </citation>
    <scope>NUCLEOTIDE SEQUENCE [LARGE SCALE GENOMIC DNA]</scope>
    <source>
        <strain evidence="6 7">CGMCC 1.9113</strain>
    </source>
</reference>
<dbReference type="SUPFAM" id="SSF51735">
    <property type="entry name" value="NAD(P)-binding Rossmann-fold domains"/>
    <property type="match status" value="1"/>
</dbReference>
<dbReference type="UniPathway" id="UPA00115"/>
<dbReference type="InterPro" id="IPR006114">
    <property type="entry name" value="6PGDH_C"/>
</dbReference>
<evidence type="ECO:0000256" key="4">
    <source>
        <dbReference type="ARBA" id="ARBA00023064"/>
    </source>
</evidence>
<dbReference type="InterPro" id="IPR004849">
    <property type="entry name" value="6DGDH_YqeC"/>
</dbReference>
<dbReference type="InterPro" id="IPR013328">
    <property type="entry name" value="6PGD_dom2"/>
</dbReference>
<accession>A0A1I5SQK9</accession>
<evidence type="ECO:0000256" key="3">
    <source>
        <dbReference type="ARBA" id="ARBA00023002"/>
    </source>
</evidence>
<dbReference type="InterPro" id="IPR015815">
    <property type="entry name" value="HIBADH-related"/>
</dbReference>
<dbReference type="NCBIfam" id="NF007161">
    <property type="entry name" value="PRK09599.1"/>
    <property type="match status" value="1"/>
</dbReference>
<dbReference type="STRING" id="634430.SAMN04488241_10669"/>
<dbReference type="Gene3D" id="3.40.50.720">
    <property type="entry name" value="NAD(P)-binding Rossmann-like Domain"/>
    <property type="match status" value="1"/>
</dbReference>
<dbReference type="PIRSF" id="PIRSF000103">
    <property type="entry name" value="HIBADH"/>
    <property type="match status" value="1"/>
</dbReference>
<dbReference type="SUPFAM" id="SSF48179">
    <property type="entry name" value="6-phosphogluconate dehydrogenase C-terminal domain-like"/>
    <property type="match status" value="1"/>
</dbReference>
<dbReference type="EMBL" id="FOXP01000006">
    <property type="protein sequence ID" value="SFP73072.1"/>
    <property type="molecule type" value="Genomic_DNA"/>
</dbReference>
<gene>
    <name evidence="6" type="ORF">SAMN04488241_10669</name>
</gene>
<keyword evidence="3" id="KW-0560">Oxidoreductase</keyword>
<dbReference type="Gene3D" id="1.10.1040.10">
    <property type="entry name" value="N-(1-d-carboxylethyl)-l-norvaline Dehydrogenase, domain 2"/>
    <property type="match status" value="1"/>
</dbReference>
<dbReference type="Pfam" id="PF00393">
    <property type="entry name" value="6PGD"/>
    <property type="match status" value="1"/>
</dbReference>
<keyword evidence="7" id="KW-1185">Reference proteome</keyword>
<dbReference type="InterPro" id="IPR036291">
    <property type="entry name" value="NAD(P)-bd_dom_sf"/>
</dbReference>
<comment type="pathway">
    <text evidence="1">Carbohydrate degradation; pentose phosphate pathway.</text>
</comment>
<name>A0A1I5SQK9_9SPHN</name>
<dbReference type="NCBIfam" id="TIGR00872">
    <property type="entry name" value="gnd_rel"/>
    <property type="match status" value="1"/>
</dbReference>
<evidence type="ECO:0000313" key="7">
    <source>
        <dbReference type="Proteomes" id="UP000199586"/>
    </source>
</evidence>
<evidence type="ECO:0000256" key="1">
    <source>
        <dbReference type="ARBA" id="ARBA00004959"/>
    </source>
</evidence>